<dbReference type="InterPro" id="IPR013249">
    <property type="entry name" value="RNA_pol_sigma70_r4_t2"/>
</dbReference>
<dbReference type="InterPro" id="IPR036388">
    <property type="entry name" value="WH-like_DNA-bd_sf"/>
</dbReference>
<organism evidence="11 12">
    <name type="scientific">Streptomyces gilvosporeus</name>
    <dbReference type="NCBI Taxonomy" id="553510"/>
    <lineage>
        <taxon>Bacteria</taxon>
        <taxon>Bacillati</taxon>
        <taxon>Actinomycetota</taxon>
        <taxon>Actinomycetes</taxon>
        <taxon>Kitasatosporales</taxon>
        <taxon>Streptomycetaceae</taxon>
        <taxon>Streptomyces</taxon>
    </lineage>
</organism>
<dbReference type="Proteomes" id="UP000192726">
    <property type="component" value="Chromosome"/>
</dbReference>
<dbReference type="Gene3D" id="1.10.10.10">
    <property type="entry name" value="Winged helix-like DNA-binding domain superfamily/Winged helix DNA-binding domain"/>
    <property type="match status" value="1"/>
</dbReference>
<feature type="domain" description="Putative zinc-finger" evidence="10">
    <location>
        <begin position="280"/>
        <end position="313"/>
    </location>
</feature>
<feature type="domain" description="RNA polymerase sigma-70 region 2" evidence="7">
    <location>
        <begin position="115"/>
        <end position="182"/>
    </location>
</feature>
<dbReference type="InterPro" id="IPR007627">
    <property type="entry name" value="RNA_pol_sigma70_r2"/>
</dbReference>
<dbReference type="Gene3D" id="1.10.10.1320">
    <property type="entry name" value="Anti-sigma factor, zinc-finger domain"/>
    <property type="match status" value="1"/>
</dbReference>
<keyword evidence="12" id="KW-1185">Reference proteome</keyword>
<proteinExistence type="inferred from homology"/>
<sequence length="687" mass="71407">MTSRIVGTTECFSTSLSHKEVGATAQTSGRPGTPPPSAMRVPARCRCDGRGGRVRCMPLGTEVRLRGGTAMTRVPKQGTGDLGEPEDGHGASADPSDAELVARVRNGDDASFVVLYERHFASACRLAGCYATTPADAEDLASEGFAQVLGAIRAGGGPQRAFRPYVLTVVRRLAASDAVREKRATPTSEVEVYAPLLPFEDPVLAELEASLIGRAFAALPERWQTVLWHTEVEGESPAQVAPRLGLSAGAVAALACRAREGLRKEYLQAHLSEQEMARECRKCAGKLAAYLRGSLGPRDRRRVEEHLDTCDRCPRLLLELREVSGSLRGMMAPLLLGPTFAGYFGSLADASPDETGAGPTPDGTEDGSAHQQAEGPGGRDGDGADDGHHAGDGGEPGLLRRRGGVGSSSPGTVVITLSLVGGLTVATVVGALTLSPKDPSHPRAQGRAPAATPTPASPQPTPSGPEPAPSTNPPSGSRPLRPGPGRATRTPGGTSGPAEPGTTTPSGTPSDPPNSPTSPPRSLLANGDLESPALQSPLTLSKAGDTIGPWQVVEHSVNLTRSDALKAAHGRQSIDMNGDPTDTDPATNGAIAQTFATTAHRPYTLSFALAGNVTCAPVVKTLRVQVGPATRDFSFDTTGRSASDMGWRQETVRFTAQSDQTTLRLSSTTDASSRCGPEIDSVKVVQA</sequence>
<dbReference type="InterPro" id="IPR041916">
    <property type="entry name" value="Anti_sigma_zinc_sf"/>
</dbReference>
<feature type="compositionally biased region" description="Low complexity" evidence="6">
    <location>
        <begin position="473"/>
        <end position="509"/>
    </location>
</feature>
<evidence type="ECO:0000259" key="9">
    <source>
        <dbReference type="Pfam" id="PF08281"/>
    </source>
</evidence>
<comment type="similarity">
    <text evidence="1">Belongs to the sigma-70 factor family. ECF subfamily.</text>
</comment>
<keyword evidence="3" id="KW-0731">Sigma factor</keyword>
<feature type="domain" description="RNA polymerase sigma factor 70 region 4 type 2" evidence="9">
    <location>
        <begin position="212"/>
        <end position="260"/>
    </location>
</feature>
<feature type="compositionally biased region" description="Low complexity" evidence="6">
    <location>
        <begin position="442"/>
        <end position="454"/>
    </location>
</feature>
<evidence type="ECO:0000256" key="2">
    <source>
        <dbReference type="ARBA" id="ARBA00023015"/>
    </source>
</evidence>
<evidence type="ECO:0000256" key="6">
    <source>
        <dbReference type="SAM" id="MobiDB-lite"/>
    </source>
</evidence>
<dbReference type="InterPro" id="IPR039425">
    <property type="entry name" value="RNA_pol_sigma-70-like"/>
</dbReference>
<dbReference type="InterPro" id="IPR013325">
    <property type="entry name" value="RNA_pol_sigma_r2"/>
</dbReference>
<dbReference type="InterPro" id="IPR014284">
    <property type="entry name" value="RNA_pol_sigma-70_dom"/>
</dbReference>
<dbReference type="STRING" id="553510.B1H19_32950"/>
<gene>
    <name evidence="11" type="ORF">B1H19_32950</name>
</gene>
<evidence type="ECO:0000256" key="5">
    <source>
        <dbReference type="ARBA" id="ARBA00023163"/>
    </source>
</evidence>
<accession>A0A1V0TZF0</accession>
<dbReference type="GO" id="GO:0016987">
    <property type="term" value="F:sigma factor activity"/>
    <property type="evidence" value="ECO:0007669"/>
    <property type="project" value="UniProtKB-KW"/>
</dbReference>
<dbReference type="EMBL" id="CP020569">
    <property type="protein sequence ID" value="ARF58355.1"/>
    <property type="molecule type" value="Genomic_DNA"/>
</dbReference>
<dbReference type="NCBIfam" id="TIGR02937">
    <property type="entry name" value="sigma70-ECF"/>
    <property type="match status" value="1"/>
</dbReference>
<keyword evidence="5" id="KW-0804">Transcription</keyword>
<dbReference type="InterPro" id="IPR027383">
    <property type="entry name" value="Znf_put"/>
</dbReference>
<dbReference type="SUPFAM" id="SSF88659">
    <property type="entry name" value="Sigma3 and sigma4 domains of RNA polymerase sigma factors"/>
    <property type="match status" value="1"/>
</dbReference>
<dbReference type="GO" id="GO:0006352">
    <property type="term" value="P:DNA-templated transcription initiation"/>
    <property type="evidence" value="ECO:0007669"/>
    <property type="project" value="InterPro"/>
</dbReference>
<name>A0A1V0TZF0_9ACTN</name>
<dbReference type="Pfam" id="PF13490">
    <property type="entry name" value="zf-HC2"/>
    <property type="match status" value="1"/>
</dbReference>
<feature type="region of interest" description="Disordered" evidence="6">
    <location>
        <begin position="350"/>
        <end position="408"/>
    </location>
</feature>
<dbReference type="PANTHER" id="PTHR43133">
    <property type="entry name" value="RNA POLYMERASE ECF-TYPE SIGMA FACTO"/>
    <property type="match status" value="1"/>
</dbReference>
<dbReference type="Gene3D" id="1.10.1740.10">
    <property type="match status" value="1"/>
</dbReference>
<evidence type="ECO:0000256" key="4">
    <source>
        <dbReference type="ARBA" id="ARBA00023125"/>
    </source>
</evidence>
<dbReference type="Pfam" id="PF04862">
    <property type="entry name" value="DUF642"/>
    <property type="match status" value="1"/>
</dbReference>
<feature type="region of interest" description="Disordered" evidence="6">
    <location>
        <begin position="72"/>
        <end position="95"/>
    </location>
</feature>
<keyword evidence="2" id="KW-0805">Transcription regulation</keyword>
<feature type="compositionally biased region" description="Pro residues" evidence="6">
    <location>
        <begin position="455"/>
        <end position="472"/>
    </location>
</feature>
<feature type="region of interest" description="Disordered" evidence="6">
    <location>
        <begin position="434"/>
        <end position="528"/>
    </location>
</feature>
<evidence type="ECO:0008006" key="13">
    <source>
        <dbReference type="Google" id="ProtNLM"/>
    </source>
</evidence>
<protein>
    <recommendedName>
        <fullName evidence="13">Sigma-70 family RNA polymerase sigma factor</fullName>
    </recommendedName>
</protein>
<evidence type="ECO:0000256" key="1">
    <source>
        <dbReference type="ARBA" id="ARBA00010641"/>
    </source>
</evidence>
<feature type="region of interest" description="Disordered" evidence="6">
    <location>
        <begin position="17"/>
        <end position="41"/>
    </location>
</feature>
<keyword evidence="4" id="KW-0238">DNA-binding</keyword>
<evidence type="ECO:0000313" key="12">
    <source>
        <dbReference type="Proteomes" id="UP000192726"/>
    </source>
</evidence>
<feature type="compositionally biased region" description="Basic and acidic residues" evidence="6">
    <location>
        <begin position="377"/>
        <end position="392"/>
    </location>
</feature>
<dbReference type="GO" id="GO:0003677">
    <property type="term" value="F:DNA binding"/>
    <property type="evidence" value="ECO:0007669"/>
    <property type="project" value="UniProtKB-KW"/>
</dbReference>
<dbReference type="Pfam" id="PF04542">
    <property type="entry name" value="Sigma70_r2"/>
    <property type="match status" value="1"/>
</dbReference>
<dbReference type="Gene3D" id="2.60.120.260">
    <property type="entry name" value="Galactose-binding domain-like"/>
    <property type="match status" value="1"/>
</dbReference>
<evidence type="ECO:0000256" key="3">
    <source>
        <dbReference type="ARBA" id="ARBA00023082"/>
    </source>
</evidence>
<evidence type="ECO:0000313" key="11">
    <source>
        <dbReference type="EMBL" id="ARF58355.1"/>
    </source>
</evidence>
<reference evidence="11 12" key="1">
    <citation type="submission" date="2017-04" db="EMBL/GenBank/DDBJ databases">
        <title>Complete Genome Sequence of Streptomyces gilvosporeus F607, a Capable Producer of Natamycin.</title>
        <authorList>
            <person name="Zong G."/>
            <person name="Zhong C."/>
            <person name="Fu J."/>
            <person name="Qin R."/>
            <person name="Cao G."/>
        </authorList>
    </citation>
    <scope>NUCLEOTIDE SEQUENCE [LARGE SCALE GENOMIC DNA]</scope>
    <source>
        <strain evidence="11 12">F607</strain>
    </source>
</reference>
<dbReference type="SUPFAM" id="SSF88946">
    <property type="entry name" value="Sigma2 domain of RNA polymerase sigma factors"/>
    <property type="match status" value="1"/>
</dbReference>
<dbReference type="Pfam" id="PF08281">
    <property type="entry name" value="Sigma70_r4_2"/>
    <property type="match status" value="1"/>
</dbReference>
<evidence type="ECO:0000259" key="7">
    <source>
        <dbReference type="Pfam" id="PF04542"/>
    </source>
</evidence>
<evidence type="ECO:0000259" key="8">
    <source>
        <dbReference type="Pfam" id="PF04862"/>
    </source>
</evidence>
<evidence type="ECO:0000259" key="10">
    <source>
        <dbReference type="Pfam" id="PF13490"/>
    </source>
</evidence>
<dbReference type="InterPro" id="IPR006946">
    <property type="entry name" value="DGR2-like_dom"/>
</dbReference>
<feature type="domain" description="DUF642" evidence="8">
    <location>
        <begin position="523"/>
        <end position="684"/>
    </location>
</feature>
<dbReference type="KEGG" id="sgv:B1H19_32950"/>
<dbReference type="InterPro" id="IPR013324">
    <property type="entry name" value="RNA_pol_sigma_r3/r4-like"/>
</dbReference>
<dbReference type="AlphaFoldDB" id="A0A1V0TZF0"/>
<dbReference type="PANTHER" id="PTHR43133:SF8">
    <property type="entry name" value="RNA POLYMERASE SIGMA FACTOR HI_1459-RELATED"/>
    <property type="match status" value="1"/>
</dbReference>
<feature type="compositionally biased region" description="Pro residues" evidence="6">
    <location>
        <begin position="510"/>
        <end position="519"/>
    </location>
</feature>